<proteinExistence type="predicted"/>
<dbReference type="AlphaFoldDB" id="A0A6P1DTQ1"/>
<evidence type="ECO:0000313" key="3">
    <source>
        <dbReference type="Proteomes" id="UP000471640"/>
    </source>
</evidence>
<organism evidence="2 3">
    <name type="scientific">Thiorhodococcus mannitoliphagus</name>
    <dbReference type="NCBI Taxonomy" id="329406"/>
    <lineage>
        <taxon>Bacteria</taxon>
        <taxon>Pseudomonadati</taxon>
        <taxon>Pseudomonadota</taxon>
        <taxon>Gammaproteobacteria</taxon>
        <taxon>Chromatiales</taxon>
        <taxon>Chromatiaceae</taxon>
        <taxon>Thiorhodococcus</taxon>
    </lineage>
</organism>
<sequence>MTIKRNRKDISILLLLSLGAGFAVSSEHPHPFALADARSDRAHAMGASEQQVITANSAANIQIASANLQMSADLEERGRPR</sequence>
<keyword evidence="3" id="KW-1185">Reference proteome</keyword>
<keyword evidence="1" id="KW-0732">Signal</keyword>
<reference evidence="3" key="1">
    <citation type="journal article" date="2020" name="Microbiol. Resour. Announc.">
        <title>Draft Genome Sequences of Thiorhodococcus mannitoliphagus and Thiorhodococcus minor, Purple Sulfur Photosynthetic Bacteria in the Gammaproteobacterial Family Chromatiaceae.</title>
        <authorList>
            <person name="Aviles F.A."/>
            <person name="Meyer T.E."/>
            <person name="Kyndt J.A."/>
        </authorList>
    </citation>
    <scope>NUCLEOTIDE SEQUENCE [LARGE SCALE GENOMIC DNA]</scope>
    <source>
        <strain evidence="3">DSM 18266</strain>
    </source>
</reference>
<evidence type="ECO:0000313" key="2">
    <source>
        <dbReference type="EMBL" id="NEX21488.1"/>
    </source>
</evidence>
<evidence type="ECO:0008006" key="4">
    <source>
        <dbReference type="Google" id="ProtNLM"/>
    </source>
</evidence>
<gene>
    <name evidence="2" type="ORF">G3480_14410</name>
</gene>
<name>A0A6P1DTQ1_9GAMM</name>
<dbReference type="Proteomes" id="UP000471640">
    <property type="component" value="Unassembled WGS sequence"/>
</dbReference>
<dbReference type="EMBL" id="JAAIJR010000057">
    <property type="protein sequence ID" value="NEX21488.1"/>
    <property type="molecule type" value="Genomic_DNA"/>
</dbReference>
<reference evidence="2 3" key="2">
    <citation type="submission" date="2020-02" db="EMBL/GenBank/DDBJ databases">
        <title>Genome sequences of Thiorhodococcus mannitoliphagus and Thiorhodococcus minor, purple sulfur photosynthetic bacteria in the gammaproteobacterial family, Chromatiaceae.</title>
        <authorList>
            <person name="Aviles F.A."/>
            <person name="Meyer T.E."/>
            <person name="Kyndt J.A."/>
        </authorList>
    </citation>
    <scope>NUCLEOTIDE SEQUENCE [LARGE SCALE GENOMIC DNA]</scope>
    <source>
        <strain evidence="2 3">DSM 18266</strain>
    </source>
</reference>
<comment type="caution">
    <text evidence="2">The sequence shown here is derived from an EMBL/GenBank/DDBJ whole genome shotgun (WGS) entry which is preliminary data.</text>
</comment>
<feature type="chain" id="PRO_5026883470" description="TolC family protein" evidence="1">
    <location>
        <begin position="26"/>
        <end position="81"/>
    </location>
</feature>
<feature type="signal peptide" evidence="1">
    <location>
        <begin position="1"/>
        <end position="25"/>
    </location>
</feature>
<dbReference type="RefSeq" id="WP_164654589.1">
    <property type="nucleotide sequence ID" value="NZ_JAAIJR010000057.1"/>
</dbReference>
<accession>A0A6P1DTQ1</accession>
<evidence type="ECO:0000256" key="1">
    <source>
        <dbReference type="SAM" id="SignalP"/>
    </source>
</evidence>
<protein>
    <recommendedName>
        <fullName evidence="4">TolC family protein</fullName>
    </recommendedName>
</protein>